<dbReference type="eggNOG" id="COG1887">
    <property type="taxonomic scope" value="Bacteria"/>
</dbReference>
<dbReference type="Gene3D" id="3.40.50.12580">
    <property type="match status" value="1"/>
</dbReference>
<keyword evidence="2" id="KW-1185">Reference proteome</keyword>
<dbReference type="SMART" id="SM00028">
    <property type="entry name" value="TPR"/>
    <property type="match status" value="2"/>
</dbReference>
<organism evidence="1 2">
    <name type="scientific">Caldicellulosiruptor owensensis (strain ATCC 700167 / DSM 13100 / OL)</name>
    <dbReference type="NCBI Taxonomy" id="632518"/>
    <lineage>
        <taxon>Bacteria</taxon>
        <taxon>Bacillati</taxon>
        <taxon>Bacillota</taxon>
        <taxon>Bacillota incertae sedis</taxon>
        <taxon>Caldicellulosiruptorales</taxon>
        <taxon>Caldicellulosiruptoraceae</taxon>
        <taxon>Caldicellulosiruptor</taxon>
    </lineage>
</organism>
<dbReference type="GO" id="GO:0016020">
    <property type="term" value="C:membrane"/>
    <property type="evidence" value="ECO:0007669"/>
    <property type="project" value="InterPro"/>
</dbReference>
<dbReference type="CAZy" id="GT4">
    <property type="family name" value="Glycosyltransferase Family 4"/>
</dbReference>
<dbReference type="SUPFAM" id="SSF53756">
    <property type="entry name" value="UDP-Glycosyltransferase/glycogen phosphorylase"/>
    <property type="match status" value="2"/>
</dbReference>
<evidence type="ECO:0000313" key="1">
    <source>
        <dbReference type="EMBL" id="ADQ04952.1"/>
    </source>
</evidence>
<protein>
    <submittedName>
        <fullName evidence="1">Uncharacterized protein</fullName>
    </submittedName>
</protein>
<dbReference type="InterPro" id="IPR043148">
    <property type="entry name" value="TagF_C"/>
</dbReference>
<accession>E4Q2T4</accession>
<dbReference type="STRING" id="632518.Calow_1402"/>
<reference key="1">
    <citation type="submission" date="2010-09" db="EMBL/GenBank/DDBJ databases">
        <title>Complete sequence of Caldicellulosiruptor owensensis OL.</title>
        <authorList>
            <consortium name="US DOE Joint Genome Institute"/>
            <person name="Lucas S."/>
            <person name="Copeland A."/>
            <person name="Lapidus A."/>
            <person name="Cheng J.-F."/>
            <person name="Bruce D."/>
            <person name="Goodwin L."/>
            <person name="Pitluck S."/>
            <person name="Davenport K."/>
            <person name="Detter J.C."/>
            <person name="Han C."/>
            <person name="Tapia R."/>
            <person name="Land M."/>
            <person name="Hauser L."/>
            <person name="Chang Y.-J."/>
            <person name="Jeffries C."/>
            <person name="Kyrpides N."/>
            <person name="Ivanova N."/>
            <person name="Mikhailova N."/>
            <person name="Blumer-Schuette S.E."/>
            <person name="Kelly R.M."/>
            <person name="Woyke T."/>
        </authorList>
    </citation>
    <scope>NUCLEOTIDE SEQUENCE</scope>
    <source>
        <strain>OL</strain>
    </source>
</reference>
<sequence length="1071" mass="125850">MYLKYLITLVLSVLQKATIFSIKSKEVFMVLEKKGILFVLCKEMINKYFIDIIEEIKVLIQMLTNNKFKVCLYGKDKIGENIAEGICRYFNSSEVTVISEENFLSREFVVAICFDEDLVDKLIAYNITVFLLDIDNSQINKYTNRDNVKILDFSNFSSIKIIEDINKLLAKPMSKYNFGKHVDSKEFESLKNKIMAKIEQSILEGRLYEAKQIVSELEGILPTSEIHNLKGIIAFYEKKYDVAEREFKKGLLYDNSNSDIYYNLGCVYEEKGIISEAAVYFALAEKFSESIENSGEKKNIFYQYPIFNRLREDIKKIKPKNYIILSSCRWGSMLQRPHHIAKALAQIGNNVYFISPPISVEFEEELIYGNIMKNILSQGICVEGVKIYQPICVYKGGKVVYSTYVDLVQFLLSYILKEHEGEIVIVAYLPFHINVVKNLKGNFKLVYECVDDHTDLENSFWVSEKDIEYEQELLNFADYITTSSTALYLQRISIEGRKNTILVKNAVNEVDFRIENNYEPDELKNIPHPRIVYCGAIYERFDTDLFYKIVESNPDKSFIVIGPDLENKLTRVLPNLYLLGVIQHERLKYYLNAMDVGIIPFKEDAQMVISCDSIKYYEYVASGLPVIGTFIPELLIGKIYSFCASTVEEFNTYINKALKLKIDKKIIREFLWKNSWVERALTIHKVVEDGISKEDLAVTVEAIKEELENLIYRYRHPNLLVLYGMLNRNSNRELYLKYLKEAFERSNSHFIKKQYLVALEDNQANEREVKQVLLSMYKDREVAFLINTPFQYYLYINVINELIKKGIKPTVIIYDIIKNNSEWKKMFEINVDFIYKKLADKVRIDYFTLFLHDRKKYRCLITNTYFGDNIWSKADYHIRMFYGFAKEVYACGWWNIYYDTILCAGKYDYSKLNIYNTCEVIGYPKFDDWFKRRNILEKEAKKDFDLDLSKKVILYVPTYGALSSIEEWGKTLTQLKNKYNIIVKLHHHTAYLDSEKRRREFIFNNFNYVVDDRYDLLKVLSITDYMLFDNSGVFFDGILADVNMIKLEFDFKEESVSWLTNRNSIEQKIKN</sequence>
<dbReference type="eggNOG" id="COG0438">
    <property type="taxonomic scope" value="Bacteria"/>
</dbReference>
<dbReference type="Gene3D" id="1.25.40.10">
    <property type="entry name" value="Tetratricopeptide repeat domain"/>
    <property type="match status" value="1"/>
</dbReference>
<dbReference type="EMBL" id="CP002216">
    <property type="protein sequence ID" value="ADQ04952.1"/>
    <property type="molecule type" value="Genomic_DNA"/>
</dbReference>
<dbReference type="Proteomes" id="UP000006889">
    <property type="component" value="Chromosome"/>
</dbReference>
<dbReference type="AlphaFoldDB" id="E4Q2T4"/>
<dbReference type="InterPro" id="IPR007554">
    <property type="entry name" value="Glycerophosphate_synth"/>
</dbReference>
<dbReference type="HOGENOM" id="CLU_287545_0_0_9"/>
<dbReference type="Gene3D" id="3.40.50.2000">
    <property type="entry name" value="Glycogen Phosphorylase B"/>
    <property type="match status" value="1"/>
</dbReference>
<dbReference type="SUPFAM" id="SSF48452">
    <property type="entry name" value="TPR-like"/>
    <property type="match status" value="1"/>
</dbReference>
<dbReference type="GO" id="GO:0047355">
    <property type="term" value="F:CDP-glycerol glycerophosphotransferase activity"/>
    <property type="evidence" value="ECO:0007669"/>
    <property type="project" value="InterPro"/>
</dbReference>
<reference evidence="1 2" key="2">
    <citation type="journal article" date="2011" name="J. Bacteriol.">
        <title>Complete genome sequences for the anaerobic, extremely thermophilic plant biomass-degrading bacteria Caldicellulosiruptor hydrothermalis, Caldicellulosiruptor kristjanssonii, Caldicellulosiruptor kronotskyensis, Caldicellulosiruptor owensenis, and Caldicellulosiruptor lactoaceticus.</title>
        <authorList>
            <person name="Blumer-Schuette S.E."/>
            <person name="Ozdemir I."/>
            <person name="Mistry D."/>
            <person name="Lucas S."/>
            <person name="Lapidus A."/>
            <person name="Cheng J.F."/>
            <person name="Goodwin L.A."/>
            <person name="Pitluck S."/>
            <person name="Land M.L."/>
            <person name="Hauser L.J."/>
            <person name="Woyke T."/>
            <person name="Mikhailova N."/>
            <person name="Pati A."/>
            <person name="Kyrpides N.C."/>
            <person name="Ivanova N."/>
            <person name="Detter J.C."/>
            <person name="Walston-Davenport K."/>
            <person name="Han S."/>
            <person name="Adams M.W."/>
            <person name="Kelly R.M."/>
        </authorList>
    </citation>
    <scope>NUCLEOTIDE SEQUENCE [LARGE SCALE GENOMIC DNA]</scope>
    <source>
        <strain evidence="2">ATCC 700167 / DSM 13100 / OL</strain>
    </source>
</reference>
<gene>
    <name evidence="1" type="ordered locus">Calow_1402</name>
</gene>
<dbReference type="Pfam" id="PF04464">
    <property type="entry name" value="Glyphos_transf"/>
    <property type="match status" value="1"/>
</dbReference>
<proteinExistence type="predicted"/>
<dbReference type="eggNOG" id="COG0457">
    <property type="taxonomic scope" value="Bacteria"/>
</dbReference>
<name>E4Q2T4_CALOW</name>
<dbReference type="InterPro" id="IPR019734">
    <property type="entry name" value="TPR_rpt"/>
</dbReference>
<dbReference type="KEGG" id="cow:Calow_1402"/>
<evidence type="ECO:0000313" key="2">
    <source>
        <dbReference type="Proteomes" id="UP000006889"/>
    </source>
</evidence>
<dbReference type="InterPro" id="IPR011990">
    <property type="entry name" value="TPR-like_helical_dom_sf"/>
</dbReference>